<dbReference type="KEGG" id="tsv:DSM104635_03732"/>
<name>A0A6I6MVS7_9CAUL</name>
<dbReference type="AlphaFoldDB" id="A0A6I6MVS7"/>
<evidence type="ECO:0000313" key="2">
    <source>
        <dbReference type="EMBL" id="QGZ96867.1"/>
    </source>
</evidence>
<protein>
    <recommendedName>
        <fullName evidence="4">Lipoprotein</fullName>
    </recommendedName>
</protein>
<evidence type="ECO:0008006" key="4">
    <source>
        <dbReference type="Google" id="ProtNLM"/>
    </source>
</evidence>
<feature type="chain" id="PRO_5026242831" description="Lipoprotein" evidence="1">
    <location>
        <begin position="25"/>
        <end position="174"/>
    </location>
</feature>
<dbReference type="NCBIfam" id="NF047637">
    <property type="entry name" value="lipo_CC0125"/>
    <property type="match status" value="1"/>
</dbReference>
<evidence type="ECO:0000313" key="3">
    <source>
        <dbReference type="Proteomes" id="UP000431269"/>
    </source>
</evidence>
<dbReference type="Proteomes" id="UP000431269">
    <property type="component" value="Chromosome"/>
</dbReference>
<evidence type="ECO:0000256" key="1">
    <source>
        <dbReference type="SAM" id="SignalP"/>
    </source>
</evidence>
<dbReference type="EMBL" id="CP047045">
    <property type="protein sequence ID" value="QGZ96867.1"/>
    <property type="molecule type" value="Genomic_DNA"/>
</dbReference>
<proteinExistence type="predicted"/>
<keyword evidence="1" id="KW-0732">Signal</keyword>
<reference evidence="3" key="1">
    <citation type="submission" date="2019-12" db="EMBL/GenBank/DDBJ databases">
        <title>Complete genome of Terracaulis silvestris 0127_4.</title>
        <authorList>
            <person name="Vieira S."/>
            <person name="Riedel T."/>
            <person name="Sproer C."/>
            <person name="Pascual J."/>
            <person name="Boedeker C."/>
            <person name="Overmann J."/>
        </authorList>
    </citation>
    <scope>NUCLEOTIDE SEQUENCE [LARGE SCALE GENOMIC DNA]</scope>
    <source>
        <strain evidence="3">0127_4</strain>
    </source>
</reference>
<organism evidence="2 3">
    <name type="scientific">Terricaulis silvestris</name>
    <dbReference type="NCBI Taxonomy" id="2686094"/>
    <lineage>
        <taxon>Bacteria</taxon>
        <taxon>Pseudomonadati</taxon>
        <taxon>Pseudomonadota</taxon>
        <taxon>Alphaproteobacteria</taxon>
        <taxon>Caulobacterales</taxon>
        <taxon>Caulobacteraceae</taxon>
        <taxon>Terricaulis</taxon>
    </lineage>
</organism>
<dbReference type="RefSeq" id="WP_158767629.1">
    <property type="nucleotide sequence ID" value="NZ_CP047045.1"/>
</dbReference>
<sequence>MRTLLLALATGLLAACATATPYQAANTDRYGFQEQRIENNRVRITFRGNTLTDRETVETYLLYRAAEVTLESGNDYFIVANRATDEDTRVRRDPFPSRFAYDYWYFSPRRGWSPWYDPFWDEPASYREVNRYEAVAEIAMFDGAKPANDPDAFDAREVQANLQGRVVRPPAPAG</sequence>
<keyword evidence="3" id="KW-1185">Reference proteome</keyword>
<accession>A0A6I6MVS7</accession>
<gene>
    <name evidence="2" type="ORF">DSM104635_03732</name>
</gene>
<dbReference type="PROSITE" id="PS51257">
    <property type="entry name" value="PROKAR_LIPOPROTEIN"/>
    <property type="match status" value="1"/>
</dbReference>
<feature type="signal peptide" evidence="1">
    <location>
        <begin position="1"/>
        <end position="24"/>
    </location>
</feature>